<keyword evidence="7" id="KW-1185">Reference proteome</keyword>
<dbReference type="InterPro" id="IPR050469">
    <property type="entry name" value="Diguanylate_Cyclase"/>
</dbReference>
<dbReference type="EC" id="2.7.7.65" evidence="2"/>
<proteinExistence type="predicted"/>
<keyword evidence="4" id="KW-1133">Transmembrane helix</keyword>
<feature type="transmembrane region" description="Helical" evidence="4">
    <location>
        <begin position="180"/>
        <end position="200"/>
    </location>
</feature>
<dbReference type="Proteomes" id="UP000245362">
    <property type="component" value="Unassembled WGS sequence"/>
</dbReference>
<keyword evidence="4" id="KW-0812">Transmembrane</keyword>
<dbReference type="Gene3D" id="3.30.70.270">
    <property type="match status" value="1"/>
</dbReference>
<evidence type="ECO:0000259" key="5">
    <source>
        <dbReference type="PROSITE" id="PS50887"/>
    </source>
</evidence>
<dbReference type="SMART" id="SM00267">
    <property type="entry name" value="GGDEF"/>
    <property type="match status" value="1"/>
</dbReference>
<evidence type="ECO:0000256" key="1">
    <source>
        <dbReference type="ARBA" id="ARBA00001946"/>
    </source>
</evidence>
<evidence type="ECO:0000256" key="2">
    <source>
        <dbReference type="ARBA" id="ARBA00012528"/>
    </source>
</evidence>
<dbReference type="GO" id="GO:0005886">
    <property type="term" value="C:plasma membrane"/>
    <property type="evidence" value="ECO:0007669"/>
    <property type="project" value="TreeGrafter"/>
</dbReference>
<dbReference type="PANTHER" id="PTHR45138:SF9">
    <property type="entry name" value="DIGUANYLATE CYCLASE DGCM-RELATED"/>
    <property type="match status" value="1"/>
</dbReference>
<keyword evidence="4" id="KW-0472">Membrane</keyword>
<feature type="domain" description="GGDEF" evidence="5">
    <location>
        <begin position="404"/>
        <end position="537"/>
    </location>
</feature>
<dbReference type="InterPro" id="IPR029787">
    <property type="entry name" value="Nucleotide_cyclase"/>
</dbReference>
<comment type="catalytic activity">
    <reaction evidence="3">
        <text>2 GTP = 3',3'-c-di-GMP + 2 diphosphate</text>
        <dbReference type="Rhea" id="RHEA:24898"/>
        <dbReference type="ChEBI" id="CHEBI:33019"/>
        <dbReference type="ChEBI" id="CHEBI:37565"/>
        <dbReference type="ChEBI" id="CHEBI:58805"/>
        <dbReference type="EC" id="2.7.7.65"/>
    </reaction>
</comment>
<evidence type="ECO:0000256" key="4">
    <source>
        <dbReference type="SAM" id="Phobius"/>
    </source>
</evidence>
<dbReference type="SUPFAM" id="SSF55073">
    <property type="entry name" value="Nucleotide cyclase"/>
    <property type="match status" value="1"/>
</dbReference>
<protein>
    <recommendedName>
        <fullName evidence="2">diguanylate cyclase</fullName>
        <ecNumber evidence="2">2.7.7.65</ecNumber>
    </recommendedName>
</protein>
<dbReference type="Pfam" id="PF00990">
    <property type="entry name" value="GGDEF"/>
    <property type="match status" value="1"/>
</dbReference>
<name>A0A2U3B5V4_9VIBR</name>
<dbReference type="NCBIfam" id="TIGR00254">
    <property type="entry name" value="GGDEF"/>
    <property type="match status" value="1"/>
</dbReference>
<sequence>MSFNLQYLLPKKIYRQVFFSFLLALILIISIVALITNLSNQSGNAEKFQLQAITVAHNIRLYDEILTMSARMSAFTGNTDWDERYQYHVIRLDEQLAKAVSLYPEASEIINSISEANLRLVSDEEKAMSLANEGRLSEAQVLLLSPAYEKNKAIYQTGLNALITQLEEEQQKQQKESHELFFITIFAFLILLTALGFILWKMMNVLILRLEIENTLALVAKKLLIPVPETIDEDISWTLNLIAEKAEADYAFFVLKRTGKHTAVISEWGLPDSHEHDNSQYNQIAEAVARLEPNENSSDIFSPSATLLNMGLSQIIGQSQSDGNRHCYQLCLLNPRYKEFNWSQKESNVLSQIIDVITRALDSIDKIRQLRLLAERDCLTNLLNRRKYMEILKQEWQRYTRFHTSCAIMMLDIDHFKNVNDTFGHTAGDLVLAEVTSVMQQTVRHIDTVGRVGGEEFSILLPGVDREEGNIIAERIREKIQATRIETGENTIQVTISIGITMFDCHDENGTVALSRADKALYKAKENGRNQVICDYRQ</sequence>
<feature type="transmembrane region" description="Helical" evidence="4">
    <location>
        <begin position="17"/>
        <end position="38"/>
    </location>
</feature>
<dbReference type="GO" id="GO:1902201">
    <property type="term" value="P:negative regulation of bacterial-type flagellum-dependent cell motility"/>
    <property type="evidence" value="ECO:0007669"/>
    <property type="project" value="TreeGrafter"/>
</dbReference>
<dbReference type="PANTHER" id="PTHR45138">
    <property type="entry name" value="REGULATORY COMPONENTS OF SENSORY TRANSDUCTION SYSTEM"/>
    <property type="match status" value="1"/>
</dbReference>
<dbReference type="FunFam" id="3.30.70.270:FF:000001">
    <property type="entry name" value="Diguanylate cyclase domain protein"/>
    <property type="match status" value="1"/>
</dbReference>
<evidence type="ECO:0000256" key="3">
    <source>
        <dbReference type="ARBA" id="ARBA00034247"/>
    </source>
</evidence>
<dbReference type="InterPro" id="IPR043128">
    <property type="entry name" value="Rev_trsase/Diguanyl_cyclase"/>
</dbReference>
<accession>A0A2U3B5V4</accession>
<evidence type="ECO:0000313" key="6">
    <source>
        <dbReference type="EMBL" id="PWI32170.1"/>
    </source>
</evidence>
<comment type="cofactor">
    <cofactor evidence="1">
        <name>Mg(2+)</name>
        <dbReference type="ChEBI" id="CHEBI:18420"/>
    </cofactor>
</comment>
<dbReference type="GO" id="GO:0043709">
    <property type="term" value="P:cell adhesion involved in single-species biofilm formation"/>
    <property type="evidence" value="ECO:0007669"/>
    <property type="project" value="TreeGrafter"/>
</dbReference>
<dbReference type="RefSeq" id="WP_109320696.1">
    <property type="nucleotide sequence ID" value="NZ_QFWT01000010.1"/>
</dbReference>
<dbReference type="InterPro" id="IPR000160">
    <property type="entry name" value="GGDEF_dom"/>
</dbReference>
<reference evidence="6 7" key="1">
    <citation type="submission" date="2018-05" db="EMBL/GenBank/DDBJ databases">
        <title>Vibrio limimaris sp. nov., isolated from marine sediment.</title>
        <authorList>
            <person name="Li C.-M."/>
        </authorList>
    </citation>
    <scope>NUCLEOTIDE SEQUENCE [LARGE SCALE GENOMIC DNA]</scope>
    <source>
        <strain evidence="6 7">E4404</strain>
    </source>
</reference>
<comment type="caution">
    <text evidence="6">The sequence shown here is derived from an EMBL/GenBank/DDBJ whole genome shotgun (WGS) entry which is preliminary data.</text>
</comment>
<dbReference type="AlphaFoldDB" id="A0A2U3B5V4"/>
<dbReference type="CDD" id="cd01949">
    <property type="entry name" value="GGDEF"/>
    <property type="match status" value="1"/>
</dbReference>
<dbReference type="GO" id="GO:0052621">
    <property type="term" value="F:diguanylate cyclase activity"/>
    <property type="evidence" value="ECO:0007669"/>
    <property type="project" value="UniProtKB-EC"/>
</dbReference>
<dbReference type="EMBL" id="QFWT01000010">
    <property type="protein sequence ID" value="PWI32170.1"/>
    <property type="molecule type" value="Genomic_DNA"/>
</dbReference>
<dbReference type="OrthoDB" id="5496380at2"/>
<evidence type="ECO:0000313" key="7">
    <source>
        <dbReference type="Proteomes" id="UP000245362"/>
    </source>
</evidence>
<gene>
    <name evidence="6" type="ORF">DI392_15935</name>
</gene>
<organism evidence="6 7">
    <name type="scientific">Vibrio albus</name>
    <dbReference type="NCBI Taxonomy" id="2200953"/>
    <lineage>
        <taxon>Bacteria</taxon>
        <taxon>Pseudomonadati</taxon>
        <taxon>Pseudomonadota</taxon>
        <taxon>Gammaproteobacteria</taxon>
        <taxon>Vibrionales</taxon>
        <taxon>Vibrionaceae</taxon>
        <taxon>Vibrio</taxon>
    </lineage>
</organism>
<dbReference type="PROSITE" id="PS50887">
    <property type="entry name" value="GGDEF"/>
    <property type="match status" value="1"/>
</dbReference>